<dbReference type="RefSeq" id="WP_083438241.1">
    <property type="nucleotide sequence ID" value="NZ_CP011371.1"/>
</dbReference>
<dbReference type="PANTHER" id="PTHR23504">
    <property type="entry name" value="MAJOR FACILITATOR SUPERFAMILY DOMAIN-CONTAINING PROTEIN 10"/>
    <property type="match status" value="1"/>
</dbReference>
<name>A8KCJ0_9BURK</name>
<keyword evidence="3 6" id="KW-0812">Transmembrane</keyword>
<dbReference type="EMBL" id="CP011371">
    <property type="protein sequence ID" value="AKJ29079.1"/>
    <property type="molecule type" value="Genomic_DNA"/>
</dbReference>
<dbReference type="InterPro" id="IPR036259">
    <property type="entry name" value="MFS_trans_sf"/>
</dbReference>
<dbReference type="PATRIC" id="fig|413882.6.peg.2500"/>
<dbReference type="EMBL" id="AM412319">
    <property type="protein sequence ID" value="CAL80822.1"/>
    <property type="molecule type" value="Genomic_DNA"/>
</dbReference>
<evidence type="ECO:0000256" key="2">
    <source>
        <dbReference type="ARBA" id="ARBA00022448"/>
    </source>
</evidence>
<dbReference type="PRINTS" id="PR01035">
    <property type="entry name" value="TCRTETA"/>
</dbReference>
<dbReference type="InterPro" id="IPR020846">
    <property type="entry name" value="MFS_dom"/>
</dbReference>
<feature type="transmembrane region" description="Helical" evidence="6">
    <location>
        <begin position="116"/>
        <end position="137"/>
    </location>
</feature>
<feature type="transmembrane region" description="Helical" evidence="6">
    <location>
        <begin position="265"/>
        <end position="284"/>
    </location>
</feature>
<reference evidence="8 10" key="2">
    <citation type="submission" date="2015-05" db="EMBL/GenBank/DDBJ databases">
        <authorList>
            <person name="Tang B."/>
            <person name="Yu Y."/>
        </authorList>
    </citation>
    <scope>NUCLEOTIDE SEQUENCE [LARGE SCALE GENOMIC DNA]</scope>
    <source>
        <strain evidence="8 10">DSM 7029</strain>
    </source>
</reference>
<dbReference type="PANTHER" id="PTHR23504:SF15">
    <property type="entry name" value="MAJOR FACILITATOR SUPERFAMILY (MFS) PROFILE DOMAIN-CONTAINING PROTEIN"/>
    <property type="match status" value="1"/>
</dbReference>
<keyword evidence="4 6" id="KW-1133">Transmembrane helix</keyword>
<feature type="transmembrane region" description="Helical" evidence="6">
    <location>
        <begin position="60"/>
        <end position="79"/>
    </location>
</feature>
<feature type="transmembrane region" description="Helical" evidence="6">
    <location>
        <begin position="179"/>
        <end position="197"/>
    </location>
</feature>
<feature type="transmembrane region" description="Helical" evidence="6">
    <location>
        <begin position="21"/>
        <end position="40"/>
    </location>
</feature>
<dbReference type="Pfam" id="PF07690">
    <property type="entry name" value="MFS_1"/>
    <property type="match status" value="1"/>
</dbReference>
<dbReference type="KEGG" id="pbh:AAW51_2388"/>
<dbReference type="InterPro" id="IPR001958">
    <property type="entry name" value="Tet-R_TetA/multi-R_MdtG-like"/>
</dbReference>
<evidence type="ECO:0000259" key="7">
    <source>
        <dbReference type="PROSITE" id="PS50850"/>
    </source>
</evidence>
<evidence type="ECO:0000313" key="8">
    <source>
        <dbReference type="EMBL" id="AKJ29079.1"/>
    </source>
</evidence>
<evidence type="ECO:0000256" key="5">
    <source>
        <dbReference type="ARBA" id="ARBA00023136"/>
    </source>
</evidence>
<organism evidence="9">
    <name type="scientific">Caldimonas brevitalea</name>
    <dbReference type="NCBI Taxonomy" id="413882"/>
    <lineage>
        <taxon>Bacteria</taxon>
        <taxon>Pseudomonadati</taxon>
        <taxon>Pseudomonadota</taxon>
        <taxon>Betaproteobacteria</taxon>
        <taxon>Burkholderiales</taxon>
        <taxon>Sphaerotilaceae</taxon>
        <taxon>Caldimonas</taxon>
    </lineage>
</organism>
<protein>
    <submittedName>
        <fullName evidence="9">Major facilitator superfamily transporter</fullName>
    </submittedName>
    <submittedName>
        <fullName evidence="8">Tetracycline resistance MFS efflux pump</fullName>
    </submittedName>
</protein>
<evidence type="ECO:0000256" key="6">
    <source>
        <dbReference type="SAM" id="Phobius"/>
    </source>
</evidence>
<comment type="subcellular location">
    <subcellularLocation>
        <location evidence="1">Membrane</location>
        <topology evidence="1">Multi-pass membrane protein</topology>
    </subcellularLocation>
</comment>
<dbReference type="GO" id="GO:0022857">
    <property type="term" value="F:transmembrane transporter activity"/>
    <property type="evidence" value="ECO:0007669"/>
    <property type="project" value="InterPro"/>
</dbReference>
<evidence type="ECO:0000313" key="10">
    <source>
        <dbReference type="Proteomes" id="UP000035352"/>
    </source>
</evidence>
<dbReference type="STRING" id="413882.AAW51_2388"/>
<gene>
    <name evidence="9" type="primary">glbD</name>
    <name evidence="8" type="ORF">AAW51_2388</name>
</gene>
<dbReference type="InterPro" id="IPR011701">
    <property type="entry name" value="MFS"/>
</dbReference>
<dbReference type="Proteomes" id="UP000035352">
    <property type="component" value="Chromosome"/>
</dbReference>
<dbReference type="PROSITE" id="PS50850">
    <property type="entry name" value="MFS"/>
    <property type="match status" value="1"/>
</dbReference>
<evidence type="ECO:0000256" key="1">
    <source>
        <dbReference type="ARBA" id="ARBA00004141"/>
    </source>
</evidence>
<dbReference type="AlphaFoldDB" id="A8KCJ0"/>
<feature type="transmembrane region" description="Helical" evidence="6">
    <location>
        <begin position="232"/>
        <end position="253"/>
    </location>
</feature>
<feature type="transmembrane region" description="Helical" evidence="6">
    <location>
        <begin position="91"/>
        <end position="110"/>
    </location>
</feature>
<feature type="transmembrane region" description="Helical" evidence="6">
    <location>
        <begin position="388"/>
        <end position="409"/>
    </location>
</feature>
<sequence length="436" mass="44782">MSVDTAPSLGLQPPAVQTRRQLGIVLATLALDAIGLGVATPVLPDLLKAAGVAAADVPTTLGTLLTGFAFMQFVFGSLWGTLSDAWGRRPVLLLTLFGTAAAFALGASAHSFGGLLAAHLLAGCTAAGAAAATAYLADVTPPADRSRRFGLAGAVLGLGLIAGPAFGGLLGALGPRVPFVAAGVLAVLNFLGAVFLLTESLPPQRRTPFAWRRAHPFGSLALVRDDKVFRTLAGAICLGMTAYGIFLACFVVSNQLRLGWGPAENGLALAALGLGIVMTQSLLLPKVLRRLGEYRSALIGYALFVAAYVVYSGAGSFAWLAMAIGLHSLALLSDPPLRALVSVRAGAGRQGEYQGALVCLSGLAASLAPLVGARSFEFFTQANTPALFFPGAPFLLAAALYGAAFVAVLRCRALRNPATLAQHLPPQQEDIDDPST</sequence>
<accession>A8KCJ0</accession>
<proteinExistence type="predicted"/>
<keyword evidence="5 6" id="KW-0472">Membrane</keyword>
<dbReference type="OrthoDB" id="9764259at2"/>
<reference evidence="9" key="1">
    <citation type="journal article" date="2007" name="Environ. Microbiol.">
        <title>Identification of genes involved in the biosynthesis of the cytotoxic compound glidobactin from a soil bacterium.</title>
        <authorList>
            <person name="Schellenberg B."/>
            <person name="Bigler L."/>
            <person name="Dudler R."/>
        </authorList>
    </citation>
    <scope>NUCLEOTIDE SEQUENCE</scope>
    <source>
        <strain evidence="9">Type strain: K481-B101</strain>
    </source>
</reference>
<dbReference type="Gene3D" id="1.20.1250.20">
    <property type="entry name" value="MFS general substrate transporter like domains"/>
    <property type="match status" value="1"/>
</dbReference>
<evidence type="ECO:0000256" key="3">
    <source>
        <dbReference type="ARBA" id="ARBA00022692"/>
    </source>
</evidence>
<keyword evidence="2" id="KW-0813">Transport</keyword>
<evidence type="ECO:0000256" key="4">
    <source>
        <dbReference type="ARBA" id="ARBA00022989"/>
    </source>
</evidence>
<keyword evidence="10" id="KW-1185">Reference proteome</keyword>
<feature type="transmembrane region" description="Helical" evidence="6">
    <location>
        <begin position="149"/>
        <end position="173"/>
    </location>
</feature>
<evidence type="ECO:0000313" key="9">
    <source>
        <dbReference type="EMBL" id="CAL80822.1"/>
    </source>
</evidence>
<dbReference type="SUPFAM" id="SSF103473">
    <property type="entry name" value="MFS general substrate transporter"/>
    <property type="match status" value="1"/>
</dbReference>
<dbReference type="GO" id="GO:0016020">
    <property type="term" value="C:membrane"/>
    <property type="evidence" value="ECO:0007669"/>
    <property type="project" value="UniProtKB-SubCell"/>
</dbReference>
<feature type="domain" description="Major facilitator superfamily (MFS) profile" evidence="7">
    <location>
        <begin position="21"/>
        <end position="410"/>
    </location>
</feature>